<protein>
    <recommendedName>
        <fullName evidence="4">HTH luxR-type domain-containing protein</fullName>
    </recommendedName>
</protein>
<dbReference type="PRINTS" id="PR00038">
    <property type="entry name" value="HTHLUXR"/>
</dbReference>
<keyword evidence="6" id="KW-1185">Reference proteome</keyword>
<dbReference type="PANTHER" id="PTHR44688:SF16">
    <property type="entry name" value="DNA-BINDING TRANSCRIPTIONAL ACTIVATOR DEVR_DOSR"/>
    <property type="match status" value="1"/>
</dbReference>
<dbReference type="InterPro" id="IPR011990">
    <property type="entry name" value="TPR-like_helical_dom_sf"/>
</dbReference>
<dbReference type="Gene3D" id="1.10.10.10">
    <property type="entry name" value="Winged helix-like DNA-binding domain superfamily/Winged helix DNA-binding domain"/>
    <property type="match status" value="1"/>
</dbReference>
<dbReference type="Pfam" id="PF13424">
    <property type="entry name" value="TPR_12"/>
    <property type="match status" value="1"/>
</dbReference>
<evidence type="ECO:0000313" key="5">
    <source>
        <dbReference type="EMBL" id="GLQ53719.1"/>
    </source>
</evidence>
<dbReference type="RefSeq" id="WP_284339165.1">
    <property type="nucleotide sequence ID" value="NZ_BSNS01000005.1"/>
</dbReference>
<dbReference type="InterPro" id="IPR036388">
    <property type="entry name" value="WH-like_DNA-bd_sf"/>
</dbReference>
<dbReference type="Proteomes" id="UP001156691">
    <property type="component" value="Unassembled WGS sequence"/>
</dbReference>
<sequence length="555" mass="60557">MTPSREQLLIRANEALVKGAFDEAGAAFTQALTFGECPQAYEGLSWIEWWNNDGSGAISLRERAFRLYRQAGDDLGAARTAMWLASDHEDFRGEFAIGRGWRQRAHRLLADHPVCPEHGWLAVLEADVALIINDDPTAACRHARAAMAVAAQCGIADMEFVAIAIEGLGMVGRGEIQEGMKRLDEAAAFVLGGEVADEAWASRIMCYLIYGCERICDFGRAAQWCETMREVADRMHFALAQGTCRAHYGSVLIFRGKWPEAEETLSQAMAYLEASRPPWAAEALVRLAELRHRQGRFEEAEALLHRAEWHPQSLLGLARIALDRGRLRDAEDLVERFLRHTPAENRLQRATALELLARVAALSGKPARAAEALADLRLIAQAVPTLPLRGITAFCAAMMAVAAGDLEQARSSFEDAFDLFELGGTPYEAARTRLELAALFAVLGRPERAREEGQLALTTFETLGAAFSAGRARALVDKIGTRADPAGDGEAGGALTARQVEILRLVGQGRSDREIASRLGISEHTVHRHVANILMRLDMPTRAAAAAHAAGRGLI</sequence>
<dbReference type="Gene3D" id="1.25.40.10">
    <property type="entry name" value="Tetratricopeptide repeat domain"/>
    <property type="match status" value="2"/>
</dbReference>
<dbReference type="SMART" id="SM00421">
    <property type="entry name" value="HTH_LUXR"/>
    <property type="match status" value="1"/>
</dbReference>
<gene>
    <name evidence="5" type="ORF">GCM10010862_09780</name>
</gene>
<dbReference type="CDD" id="cd06170">
    <property type="entry name" value="LuxR_C_like"/>
    <property type="match status" value="1"/>
</dbReference>
<feature type="domain" description="HTH luxR-type" evidence="4">
    <location>
        <begin position="488"/>
        <end position="553"/>
    </location>
</feature>
<dbReference type="InterPro" id="IPR016032">
    <property type="entry name" value="Sig_transdc_resp-reg_C-effctor"/>
</dbReference>
<accession>A0ABQ5W1H1</accession>
<dbReference type="SUPFAM" id="SSF48452">
    <property type="entry name" value="TPR-like"/>
    <property type="match status" value="2"/>
</dbReference>
<name>A0ABQ5W1H1_9HYPH</name>
<proteinExistence type="predicted"/>
<evidence type="ECO:0000256" key="2">
    <source>
        <dbReference type="ARBA" id="ARBA00023125"/>
    </source>
</evidence>
<dbReference type="SUPFAM" id="SSF46894">
    <property type="entry name" value="C-terminal effector domain of the bipartite response regulators"/>
    <property type="match status" value="1"/>
</dbReference>
<dbReference type="EMBL" id="BSNS01000005">
    <property type="protein sequence ID" value="GLQ53719.1"/>
    <property type="molecule type" value="Genomic_DNA"/>
</dbReference>
<keyword evidence="2" id="KW-0238">DNA-binding</keyword>
<evidence type="ECO:0000256" key="3">
    <source>
        <dbReference type="ARBA" id="ARBA00023163"/>
    </source>
</evidence>
<evidence type="ECO:0000313" key="6">
    <source>
        <dbReference type="Proteomes" id="UP001156691"/>
    </source>
</evidence>
<evidence type="ECO:0000259" key="4">
    <source>
        <dbReference type="PROSITE" id="PS50043"/>
    </source>
</evidence>
<organism evidence="5 6">
    <name type="scientific">Devosia nitrariae</name>
    <dbReference type="NCBI Taxonomy" id="2071872"/>
    <lineage>
        <taxon>Bacteria</taxon>
        <taxon>Pseudomonadati</taxon>
        <taxon>Pseudomonadota</taxon>
        <taxon>Alphaproteobacteria</taxon>
        <taxon>Hyphomicrobiales</taxon>
        <taxon>Devosiaceae</taxon>
        <taxon>Devosia</taxon>
    </lineage>
</organism>
<evidence type="ECO:0000256" key="1">
    <source>
        <dbReference type="ARBA" id="ARBA00023015"/>
    </source>
</evidence>
<keyword evidence="1" id="KW-0805">Transcription regulation</keyword>
<dbReference type="PROSITE" id="PS50043">
    <property type="entry name" value="HTH_LUXR_2"/>
    <property type="match status" value="1"/>
</dbReference>
<dbReference type="InterPro" id="IPR000792">
    <property type="entry name" value="Tscrpt_reg_LuxR_C"/>
</dbReference>
<dbReference type="PANTHER" id="PTHR44688">
    <property type="entry name" value="DNA-BINDING TRANSCRIPTIONAL ACTIVATOR DEVR_DOSR"/>
    <property type="match status" value="1"/>
</dbReference>
<comment type="caution">
    <text evidence="5">The sequence shown here is derived from an EMBL/GenBank/DDBJ whole genome shotgun (WGS) entry which is preliminary data.</text>
</comment>
<reference evidence="6" key="1">
    <citation type="journal article" date="2019" name="Int. J. Syst. Evol. Microbiol.">
        <title>The Global Catalogue of Microorganisms (GCM) 10K type strain sequencing project: providing services to taxonomists for standard genome sequencing and annotation.</title>
        <authorList>
            <consortium name="The Broad Institute Genomics Platform"/>
            <consortium name="The Broad Institute Genome Sequencing Center for Infectious Disease"/>
            <person name="Wu L."/>
            <person name="Ma J."/>
        </authorList>
    </citation>
    <scope>NUCLEOTIDE SEQUENCE [LARGE SCALE GENOMIC DNA]</scope>
    <source>
        <strain evidence="6">NBRC 112416</strain>
    </source>
</reference>
<keyword evidence="3" id="KW-0804">Transcription</keyword>
<dbReference type="Pfam" id="PF13432">
    <property type="entry name" value="TPR_16"/>
    <property type="match status" value="2"/>
</dbReference>
<dbReference type="Pfam" id="PF00196">
    <property type="entry name" value="GerE"/>
    <property type="match status" value="1"/>
</dbReference>